<evidence type="ECO:0000313" key="3">
    <source>
        <dbReference type="Proteomes" id="UP000738376"/>
    </source>
</evidence>
<comment type="caution">
    <text evidence="2">The sequence shown here is derived from an EMBL/GenBank/DDBJ whole genome shotgun (WGS) entry which is preliminary data.</text>
</comment>
<feature type="transmembrane region" description="Helical" evidence="1">
    <location>
        <begin position="12"/>
        <end position="30"/>
    </location>
</feature>
<sequence length="128" mass="14951">MMTNKLTFNRQYFYLTVLLFLIEVAIAVFFDDQFIRPFVGDVLVVILIYSFVRTFWKIKANVAALSVLVFACFVEGLQYLNLIDKLGWRQYKVLAIILGTTFDWKDILAYVLGTAIILVWENRAPKRQ</sequence>
<keyword evidence="1" id="KW-0812">Transmembrane</keyword>
<dbReference type="Pfam" id="PF10990">
    <property type="entry name" value="DUF2809"/>
    <property type="match status" value="1"/>
</dbReference>
<organism evidence="2 3">
    <name type="scientific">Pseudanabaena yagii GIHE-NHR1</name>
    <dbReference type="NCBI Taxonomy" id="2722753"/>
    <lineage>
        <taxon>Bacteria</taxon>
        <taxon>Bacillati</taxon>
        <taxon>Cyanobacteriota</taxon>
        <taxon>Cyanophyceae</taxon>
        <taxon>Pseudanabaenales</taxon>
        <taxon>Pseudanabaenaceae</taxon>
        <taxon>Pseudanabaena</taxon>
        <taxon>Pseudanabaena yagii</taxon>
    </lineage>
</organism>
<protein>
    <submittedName>
        <fullName evidence="2">DUF2809 domain-containing protein</fullName>
    </submittedName>
</protein>
<evidence type="ECO:0000256" key="1">
    <source>
        <dbReference type="SAM" id="Phobius"/>
    </source>
</evidence>
<dbReference type="RefSeq" id="WP_169364967.1">
    <property type="nucleotide sequence ID" value="NZ_JAAVJL010000002.1"/>
</dbReference>
<dbReference type="Proteomes" id="UP000738376">
    <property type="component" value="Unassembled WGS sequence"/>
</dbReference>
<keyword evidence="1" id="KW-0472">Membrane</keyword>
<reference evidence="2 3" key="1">
    <citation type="submission" date="2020-03" db="EMBL/GenBank/DDBJ databases">
        <title>Draft Genome Sequence of 2-Methylisoborneol Producing Pseudanabaena yagii Strain GIHE-NHR1 Isolated from North Han River in South Korea.</title>
        <authorList>
            <person name="Jeong J."/>
        </authorList>
    </citation>
    <scope>NUCLEOTIDE SEQUENCE [LARGE SCALE GENOMIC DNA]</scope>
    <source>
        <strain evidence="2 3">GIHE-NHR1</strain>
    </source>
</reference>
<accession>A0ABX1LV22</accession>
<gene>
    <name evidence="2" type="ORF">HC246_18765</name>
</gene>
<evidence type="ECO:0000313" key="2">
    <source>
        <dbReference type="EMBL" id="NMF60007.1"/>
    </source>
</evidence>
<feature type="transmembrane region" description="Helical" evidence="1">
    <location>
        <begin position="36"/>
        <end position="55"/>
    </location>
</feature>
<feature type="transmembrane region" description="Helical" evidence="1">
    <location>
        <begin position="93"/>
        <end position="120"/>
    </location>
</feature>
<dbReference type="InterPro" id="IPR021257">
    <property type="entry name" value="DUF2809"/>
</dbReference>
<feature type="transmembrane region" description="Helical" evidence="1">
    <location>
        <begin position="62"/>
        <end position="81"/>
    </location>
</feature>
<keyword evidence="3" id="KW-1185">Reference proteome</keyword>
<keyword evidence="1" id="KW-1133">Transmembrane helix</keyword>
<dbReference type="EMBL" id="JAAVJL010000002">
    <property type="protein sequence ID" value="NMF60007.1"/>
    <property type="molecule type" value="Genomic_DNA"/>
</dbReference>
<name>A0ABX1LV22_9CYAN</name>
<proteinExistence type="predicted"/>